<dbReference type="Gene3D" id="1.10.8.60">
    <property type="match status" value="1"/>
</dbReference>
<dbReference type="InterPro" id="IPR025662">
    <property type="entry name" value="Sigma_54_int_dom_ATP-bd_1"/>
</dbReference>
<accession>A0A154BLR3</accession>
<feature type="domain" description="PAS" evidence="7">
    <location>
        <begin position="194"/>
        <end position="229"/>
    </location>
</feature>
<dbReference type="InterPro" id="IPR025944">
    <property type="entry name" value="Sigma_54_int_dom_CS"/>
</dbReference>
<dbReference type="Pfam" id="PF02954">
    <property type="entry name" value="HTH_8"/>
    <property type="match status" value="1"/>
</dbReference>
<dbReference type="InterPro" id="IPR003593">
    <property type="entry name" value="AAA+_ATPase"/>
</dbReference>
<dbReference type="GO" id="GO:0005524">
    <property type="term" value="F:ATP binding"/>
    <property type="evidence" value="ECO:0007669"/>
    <property type="project" value="UniProtKB-KW"/>
</dbReference>
<organism evidence="8 9">
    <name type="scientific">Anaerosporomusa subterranea</name>
    <dbReference type="NCBI Taxonomy" id="1794912"/>
    <lineage>
        <taxon>Bacteria</taxon>
        <taxon>Bacillati</taxon>
        <taxon>Bacillota</taxon>
        <taxon>Negativicutes</taxon>
        <taxon>Acetonemataceae</taxon>
        <taxon>Anaerosporomusa</taxon>
    </lineage>
</organism>
<dbReference type="RefSeq" id="WP_066245376.1">
    <property type="nucleotide sequence ID" value="NZ_LSGP01000026.1"/>
</dbReference>
<proteinExistence type="predicted"/>
<dbReference type="PROSITE" id="PS00688">
    <property type="entry name" value="SIGMA54_INTERACT_3"/>
    <property type="match status" value="1"/>
</dbReference>
<dbReference type="SUPFAM" id="SSF159800">
    <property type="entry name" value="PrpR receptor domain-like"/>
    <property type="match status" value="1"/>
</dbReference>
<keyword evidence="2" id="KW-0067">ATP-binding</keyword>
<keyword evidence="9" id="KW-1185">Reference proteome</keyword>
<protein>
    <submittedName>
        <fullName evidence="8">Fis family transcriptional regulator</fullName>
    </submittedName>
</protein>
<dbReference type="GO" id="GO:0006355">
    <property type="term" value="P:regulation of DNA-templated transcription"/>
    <property type="evidence" value="ECO:0007669"/>
    <property type="project" value="InterPro"/>
</dbReference>
<dbReference type="CDD" id="cd00009">
    <property type="entry name" value="AAA"/>
    <property type="match status" value="1"/>
</dbReference>
<dbReference type="InterPro" id="IPR013767">
    <property type="entry name" value="PAS_fold"/>
</dbReference>
<dbReference type="PROSITE" id="PS50045">
    <property type="entry name" value="SIGMA54_INTERACT_4"/>
    <property type="match status" value="1"/>
</dbReference>
<dbReference type="NCBIfam" id="TIGR00229">
    <property type="entry name" value="sensory_box"/>
    <property type="match status" value="1"/>
</dbReference>
<dbReference type="InterPro" id="IPR009057">
    <property type="entry name" value="Homeodomain-like_sf"/>
</dbReference>
<dbReference type="InterPro" id="IPR000014">
    <property type="entry name" value="PAS"/>
</dbReference>
<evidence type="ECO:0000259" key="7">
    <source>
        <dbReference type="PROSITE" id="PS50112"/>
    </source>
</evidence>
<dbReference type="InterPro" id="IPR027417">
    <property type="entry name" value="P-loop_NTPase"/>
</dbReference>
<evidence type="ECO:0000259" key="6">
    <source>
        <dbReference type="PROSITE" id="PS50045"/>
    </source>
</evidence>
<dbReference type="InterPro" id="IPR002197">
    <property type="entry name" value="HTH_Fis"/>
</dbReference>
<dbReference type="OrthoDB" id="9771372at2"/>
<dbReference type="PROSITE" id="PS00675">
    <property type="entry name" value="SIGMA54_INTERACT_1"/>
    <property type="match status" value="1"/>
</dbReference>
<dbReference type="SUPFAM" id="SSF46689">
    <property type="entry name" value="Homeodomain-like"/>
    <property type="match status" value="1"/>
</dbReference>
<name>A0A154BLR3_ANASB</name>
<keyword evidence="3" id="KW-0805">Transcription regulation</keyword>
<dbReference type="InterPro" id="IPR025943">
    <property type="entry name" value="Sigma_54_int_dom_ATP-bd_2"/>
</dbReference>
<dbReference type="GO" id="GO:0000156">
    <property type="term" value="F:phosphorelay response regulator activity"/>
    <property type="evidence" value="ECO:0007669"/>
    <property type="project" value="InterPro"/>
</dbReference>
<dbReference type="FunFam" id="3.40.50.300:FF:000006">
    <property type="entry name" value="DNA-binding transcriptional regulator NtrC"/>
    <property type="match status" value="1"/>
</dbReference>
<dbReference type="Gene3D" id="3.40.50.2300">
    <property type="match status" value="1"/>
</dbReference>
<dbReference type="EMBL" id="LSGP01000026">
    <property type="protein sequence ID" value="KYZ74914.1"/>
    <property type="molecule type" value="Genomic_DNA"/>
</dbReference>
<dbReference type="AlphaFoldDB" id="A0A154BLR3"/>
<dbReference type="PANTHER" id="PTHR32071">
    <property type="entry name" value="TRANSCRIPTIONAL REGULATORY PROTEIN"/>
    <property type="match status" value="1"/>
</dbReference>
<evidence type="ECO:0000313" key="8">
    <source>
        <dbReference type="EMBL" id="KYZ74914.1"/>
    </source>
</evidence>
<dbReference type="Proteomes" id="UP000076268">
    <property type="component" value="Unassembled WGS sequence"/>
</dbReference>
<gene>
    <name evidence="8" type="ORF">AXX12_15140</name>
</gene>
<dbReference type="Pfam" id="PF00989">
    <property type="entry name" value="PAS"/>
    <property type="match status" value="1"/>
</dbReference>
<dbReference type="Gene3D" id="3.40.50.10660">
    <property type="entry name" value="PrpR receptor domain-like"/>
    <property type="match status" value="1"/>
</dbReference>
<evidence type="ECO:0000256" key="4">
    <source>
        <dbReference type="ARBA" id="ARBA00023125"/>
    </source>
</evidence>
<dbReference type="InterPro" id="IPR035965">
    <property type="entry name" value="PAS-like_dom_sf"/>
</dbReference>
<dbReference type="Gene3D" id="3.30.450.20">
    <property type="entry name" value="PAS domain"/>
    <property type="match status" value="1"/>
</dbReference>
<dbReference type="Pfam" id="PF25601">
    <property type="entry name" value="AAA_lid_14"/>
    <property type="match status" value="1"/>
</dbReference>
<dbReference type="PRINTS" id="PR01590">
    <property type="entry name" value="HTHFIS"/>
</dbReference>
<dbReference type="Gene3D" id="1.10.10.60">
    <property type="entry name" value="Homeodomain-like"/>
    <property type="match status" value="1"/>
</dbReference>
<evidence type="ECO:0000256" key="3">
    <source>
        <dbReference type="ARBA" id="ARBA00023015"/>
    </source>
</evidence>
<dbReference type="Gene3D" id="3.40.50.300">
    <property type="entry name" value="P-loop containing nucleotide triphosphate hydrolases"/>
    <property type="match status" value="1"/>
</dbReference>
<dbReference type="InterPro" id="IPR058031">
    <property type="entry name" value="AAA_lid_NorR"/>
</dbReference>
<keyword evidence="4" id="KW-0238">DNA-binding</keyword>
<dbReference type="STRING" id="1794912.AXX12_15140"/>
<evidence type="ECO:0000313" key="9">
    <source>
        <dbReference type="Proteomes" id="UP000076268"/>
    </source>
</evidence>
<dbReference type="PANTHER" id="PTHR32071:SF57">
    <property type="entry name" value="C4-DICARBOXYLATE TRANSPORT TRANSCRIPTIONAL REGULATORY PROTEIN DCTD"/>
    <property type="match status" value="1"/>
</dbReference>
<keyword evidence="1" id="KW-0547">Nucleotide-binding</keyword>
<feature type="domain" description="Sigma-54 factor interaction" evidence="6">
    <location>
        <begin position="322"/>
        <end position="552"/>
    </location>
</feature>
<dbReference type="InterPro" id="IPR002078">
    <property type="entry name" value="Sigma_54_int"/>
</dbReference>
<dbReference type="PROSITE" id="PS50112">
    <property type="entry name" value="PAS"/>
    <property type="match status" value="1"/>
</dbReference>
<dbReference type="Pfam" id="PF00158">
    <property type="entry name" value="Sigma54_activat"/>
    <property type="match status" value="1"/>
</dbReference>
<dbReference type="GO" id="GO:0043565">
    <property type="term" value="F:sequence-specific DNA binding"/>
    <property type="evidence" value="ECO:0007669"/>
    <property type="project" value="InterPro"/>
</dbReference>
<reference evidence="8 9" key="1">
    <citation type="submission" date="2016-02" db="EMBL/GenBank/DDBJ databases">
        <title>Anaerosporomusa subterraneum gen. nov., sp. nov., a spore-forming obligate anaerobe isolated from saprolite.</title>
        <authorList>
            <person name="Choi J.K."/>
            <person name="Shah M."/>
            <person name="Yee N."/>
        </authorList>
    </citation>
    <scope>NUCLEOTIDE SEQUENCE [LARGE SCALE GENOMIC DNA]</scope>
    <source>
        <strain evidence="8 9">RU4</strain>
    </source>
</reference>
<dbReference type="Pfam" id="PF06506">
    <property type="entry name" value="PrpR_N"/>
    <property type="match status" value="1"/>
</dbReference>
<evidence type="ECO:0000256" key="5">
    <source>
        <dbReference type="ARBA" id="ARBA00023163"/>
    </source>
</evidence>
<dbReference type="SMART" id="SM00091">
    <property type="entry name" value="PAS"/>
    <property type="match status" value="1"/>
</dbReference>
<keyword evidence="5" id="KW-0804">Transcription</keyword>
<dbReference type="PROSITE" id="PS00676">
    <property type="entry name" value="SIGMA54_INTERACT_2"/>
    <property type="match status" value="1"/>
</dbReference>
<dbReference type="SMART" id="SM00382">
    <property type="entry name" value="AAA"/>
    <property type="match status" value="1"/>
</dbReference>
<dbReference type="SUPFAM" id="SSF52540">
    <property type="entry name" value="P-loop containing nucleoside triphosphate hydrolases"/>
    <property type="match status" value="1"/>
</dbReference>
<sequence length="639" mass="70568">MGKITFFVPYLALGELVKTIFAEMDDGSWQLDVVLVTGVREIGCDWDQASDICVARGVTAAALKRLNSDMPVVDLQVTGYDIMRAVRECQRLYPEDRIAIAGSHDMIYGAMGLEEILGIEQTVIEVQTEEDAEPSIAKLKQLGIGVVAGGVMSTQIAERLGMHAVFIQTGREAIYQAFREAKRMAQVRRQEQERGEQFRAILEYSTDGIIAVDDAGKINLINAAALKLTEAHANVLGYPSGQIFPHLGLSRVLQSGRPELGGIETLNSHQVAVNRVPVLINDQIVGAVATFQPATVIQELEGKIRQKIYARGLVAKLTFKDVLGDSPAIKKAIAVAHKFSRVDSNVLIVGESGTGKEVFTQSIHNASCRAKGPFVAVNCAALPESLLESELFGYAEGAFTGAVRGGKVGLFELAHGGTIFLDEVSEISPGLQGRLLRVLQEREIMRLGDSKVIPIDVRVIAATNRDLNGMMRQKLFREDLYYRVDVLRLTLPPLRDRQEDISPLICHFLKLYYPHPDRPFRQISKEAITVLLEYTWPGNVRELRNIAERLAVLNNTGVIRPEDLYEVLPRKASNVKTAQSSLLTMDLCKNSRKKEILLQTLEATDYHYGKTAASLGISRTTLWRRIKQLGIEVADSGKI</sequence>
<dbReference type="InterPro" id="IPR010524">
    <property type="entry name" value="Sig_transdc_resp-reg_PrpR_N"/>
</dbReference>
<evidence type="ECO:0000256" key="1">
    <source>
        <dbReference type="ARBA" id="ARBA00022741"/>
    </source>
</evidence>
<evidence type="ECO:0000256" key="2">
    <source>
        <dbReference type="ARBA" id="ARBA00022840"/>
    </source>
</evidence>
<dbReference type="SUPFAM" id="SSF55785">
    <property type="entry name" value="PYP-like sensor domain (PAS domain)"/>
    <property type="match status" value="1"/>
</dbReference>
<comment type="caution">
    <text evidence="8">The sequence shown here is derived from an EMBL/GenBank/DDBJ whole genome shotgun (WGS) entry which is preliminary data.</text>
</comment>